<name>A0AAE0KJZ0_9PEZI</name>
<comment type="caution">
    <text evidence="4">The sequence shown here is derived from an EMBL/GenBank/DDBJ whole genome shotgun (WGS) entry which is preliminary data.</text>
</comment>
<feature type="non-terminal residue" evidence="4">
    <location>
        <position position="179"/>
    </location>
</feature>
<feature type="repeat" description="ANK" evidence="3">
    <location>
        <begin position="152"/>
        <end position="179"/>
    </location>
</feature>
<evidence type="ECO:0000256" key="1">
    <source>
        <dbReference type="ARBA" id="ARBA00022737"/>
    </source>
</evidence>
<gene>
    <name evidence="4" type="ORF">B0H63DRAFT_366413</name>
</gene>
<accession>A0AAE0KJZ0</accession>
<dbReference type="SUPFAM" id="SSF48403">
    <property type="entry name" value="Ankyrin repeat"/>
    <property type="match status" value="1"/>
</dbReference>
<keyword evidence="2 3" id="KW-0040">ANK repeat</keyword>
<dbReference type="PANTHER" id="PTHR24123:SF33">
    <property type="entry name" value="PROTEIN HOS4"/>
    <property type="match status" value="1"/>
</dbReference>
<dbReference type="InterPro" id="IPR002110">
    <property type="entry name" value="Ankyrin_rpt"/>
</dbReference>
<dbReference type="InterPro" id="IPR036770">
    <property type="entry name" value="Ankyrin_rpt-contain_sf"/>
</dbReference>
<dbReference type="AlphaFoldDB" id="A0AAE0KJZ0"/>
<evidence type="ECO:0000313" key="5">
    <source>
        <dbReference type="Proteomes" id="UP001285441"/>
    </source>
</evidence>
<sequence length="179" mass="18805">LTDHGGDIHTPASNYGGLTALQAACKGNKMEVVRYLLEKGANINAPPAARDGFTVLEASLAAKDTAMFRFLLEQGASIGQPQGHSSHILRLLIDQMLFNLVPLALDASANVNEISKWGRNALQGAAIQGHVKIVLLLLEGGGKSQRPPCTANGRTVLEGAAEHGRLDTVKLLLVAGAEP</sequence>
<reference evidence="4" key="2">
    <citation type="submission" date="2023-06" db="EMBL/GenBank/DDBJ databases">
        <authorList>
            <consortium name="Lawrence Berkeley National Laboratory"/>
            <person name="Haridas S."/>
            <person name="Hensen N."/>
            <person name="Bonometti L."/>
            <person name="Westerberg I."/>
            <person name="Brannstrom I.O."/>
            <person name="Guillou S."/>
            <person name="Cros-Aarteil S."/>
            <person name="Calhoun S."/>
            <person name="Kuo A."/>
            <person name="Mondo S."/>
            <person name="Pangilinan J."/>
            <person name="Riley R."/>
            <person name="LaButti K."/>
            <person name="Andreopoulos B."/>
            <person name="Lipzen A."/>
            <person name="Chen C."/>
            <person name="Yanf M."/>
            <person name="Daum C."/>
            <person name="Ng V."/>
            <person name="Clum A."/>
            <person name="Steindorff A."/>
            <person name="Ohm R."/>
            <person name="Martin F."/>
            <person name="Silar P."/>
            <person name="Natvig D."/>
            <person name="Lalanne C."/>
            <person name="Gautier V."/>
            <person name="Ament-velasquez S.L."/>
            <person name="Kruys A."/>
            <person name="Hutchinson M.I."/>
            <person name="Powell A.J."/>
            <person name="Barry K."/>
            <person name="Miller A.N."/>
            <person name="Grigoriev I.V."/>
            <person name="Debuchy R."/>
            <person name="Gladieux P."/>
            <person name="Thoren M.H."/>
            <person name="Johannesson H."/>
        </authorList>
    </citation>
    <scope>NUCLEOTIDE SEQUENCE</scope>
    <source>
        <strain evidence="4">CBS 232.78</strain>
    </source>
</reference>
<dbReference type="PROSITE" id="PS50088">
    <property type="entry name" value="ANK_REPEAT"/>
    <property type="match status" value="2"/>
</dbReference>
<dbReference type="PROSITE" id="PS50297">
    <property type="entry name" value="ANK_REP_REGION"/>
    <property type="match status" value="2"/>
</dbReference>
<reference evidence="4" key="1">
    <citation type="journal article" date="2023" name="Mol. Phylogenet. Evol.">
        <title>Genome-scale phylogeny and comparative genomics of the fungal order Sordariales.</title>
        <authorList>
            <person name="Hensen N."/>
            <person name="Bonometti L."/>
            <person name="Westerberg I."/>
            <person name="Brannstrom I.O."/>
            <person name="Guillou S."/>
            <person name="Cros-Aarteil S."/>
            <person name="Calhoun S."/>
            <person name="Haridas S."/>
            <person name="Kuo A."/>
            <person name="Mondo S."/>
            <person name="Pangilinan J."/>
            <person name="Riley R."/>
            <person name="LaButti K."/>
            <person name="Andreopoulos B."/>
            <person name="Lipzen A."/>
            <person name="Chen C."/>
            <person name="Yan M."/>
            <person name="Daum C."/>
            <person name="Ng V."/>
            <person name="Clum A."/>
            <person name="Steindorff A."/>
            <person name="Ohm R.A."/>
            <person name="Martin F."/>
            <person name="Silar P."/>
            <person name="Natvig D.O."/>
            <person name="Lalanne C."/>
            <person name="Gautier V."/>
            <person name="Ament-Velasquez S.L."/>
            <person name="Kruys A."/>
            <person name="Hutchinson M.I."/>
            <person name="Powell A.J."/>
            <person name="Barry K."/>
            <person name="Miller A.N."/>
            <person name="Grigoriev I.V."/>
            <person name="Debuchy R."/>
            <person name="Gladieux P."/>
            <person name="Hiltunen Thoren M."/>
            <person name="Johannesson H."/>
        </authorList>
    </citation>
    <scope>NUCLEOTIDE SEQUENCE</scope>
    <source>
        <strain evidence="4">CBS 232.78</strain>
    </source>
</reference>
<dbReference type="InterPro" id="IPR051165">
    <property type="entry name" value="Multifunctional_ANK_Repeat"/>
</dbReference>
<evidence type="ECO:0000256" key="3">
    <source>
        <dbReference type="PROSITE-ProRule" id="PRU00023"/>
    </source>
</evidence>
<keyword evidence="5" id="KW-1185">Reference proteome</keyword>
<dbReference type="Gene3D" id="1.25.40.20">
    <property type="entry name" value="Ankyrin repeat-containing domain"/>
    <property type="match status" value="1"/>
</dbReference>
<dbReference type="EMBL" id="JAULSW010000006">
    <property type="protein sequence ID" value="KAK3377635.1"/>
    <property type="molecule type" value="Genomic_DNA"/>
</dbReference>
<protein>
    <submittedName>
        <fullName evidence="4">Ankyrin repeat-containing domain protein</fullName>
    </submittedName>
</protein>
<evidence type="ECO:0000256" key="2">
    <source>
        <dbReference type="ARBA" id="ARBA00023043"/>
    </source>
</evidence>
<feature type="non-terminal residue" evidence="4">
    <location>
        <position position="1"/>
    </location>
</feature>
<dbReference type="Proteomes" id="UP001285441">
    <property type="component" value="Unassembled WGS sequence"/>
</dbReference>
<organism evidence="4 5">
    <name type="scientific">Podospora didyma</name>
    <dbReference type="NCBI Taxonomy" id="330526"/>
    <lineage>
        <taxon>Eukaryota</taxon>
        <taxon>Fungi</taxon>
        <taxon>Dikarya</taxon>
        <taxon>Ascomycota</taxon>
        <taxon>Pezizomycotina</taxon>
        <taxon>Sordariomycetes</taxon>
        <taxon>Sordariomycetidae</taxon>
        <taxon>Sordariales</taxon>
        <taxon>Podosporaceae</taxon>
        <taxon>Podospora</taxon>
    </lineage>
</organism>
<evidence type="ECO:0000313" key="4">
    <source>
        <dbReference type="EMBL" id="KAK3377635.1"/>
    </source>
</evidence>
<dbReference type="PANTHER" id="PTHR24123">
    <property type="entry name" value="ANKYRIN REPEAT-CONTAINING"/>
    <property type="match status" value="1"/>
</dbReference>
<keyword evidence="1" id="KW-0677">Repeat</keyword>
<proteinExistence type="predicted"/>
<feature type="repeat" description="ANK" evidence="3">
    <location>
        <begin position="16"/>
        <end position="48"/>
    </location>
</feature>
<dbReference type="Pfam" id="PF12796">
    <property type="entry name" value="Ank_2"/>
    <property type="match status" value="2"/>
</dbReference>
<dbReference type="SMART" id="SM00248">
    <property type="entry name" value="ANK"/>
    <property type="match status" value="4"/>
</dbReference>